<evidence type="ECO:0000256" key="17">
    <source>
        <dbReference type="SAM" id="Phobius"/>
    </source>
</evidence>
<proteinExistence type="predicted"/>
<dbReference type="Proteomes" id="UP000462212">
    <property type="component" value="Unassembled WGS sequence"/>
</dbReference>
<dbReference type="GO" id="GO:0000444">
    <property type="term" value="C:MIS12/MIND type complex"/>
    <property type="evidence" value="ECO:0007669"/>
    <property type="project" value="InterPro"/>
</dbReference>
<feature type="transmembrane region" description="Helical" evidence="17">
    <location>
        <begin position="234"/>
        <end position="253"/>
    </location>
</feature>
<evidence type="ECO:0000256" key="5">
    <source>
        <dbReference type="ARBA" id="ARBA00022454"/>
    </source>
</evidence>
<keyword evidence="6" id="KW-0132">Cell division</keyword>
<evidence type="ECO:0000256" key="15">
    <source>
        <dbReference type="ARBA" id="ARBA00023328"/>
    </source>
</evidence>
<evidence type="ECO:0000256" key="2">
    <source>
        <dbReference type="ARBA" id="ARBA00004370"/>
    </source>
</evidence>
<keyword evidence="15" id="KW-0137">Centromere</keyword>
<evidence type="ECO:0000256" key="1">
    <source>
        <dbReference type="ARBA" id="ARBA00004123"/>
    </source>
</evidence>
<feature type="compositionally biased region" description="Low complexity" evidence="16">
    <location>
        <begin position="406"/>
        <end position="420"/>
    </location>
</feature>
<keyword evidence="8" id="KW-0498">Mitosis</keyword>
<dbReference type="CDD" id="cd08760">
    <property type="entry name" value="Cyt_b561_FRRS1_like"/>
    <property type="match status" value="1"/>
</dbReference>
<comment type="caution">
    <text evidence="19">The sequence shown here is derived from an EMBL/GenBank/DDBJ whole genome shotgun (WGS) entry which is preliminary data.</text>
</comment>
<evidence type="ECO:0000256" key="6">
    <source>
        <dbReference type="ARBA" id="ARBA00022618"/>
    </source>
</evidence>
<keyword evidence="5" id="KW-0158">Chromosome</keyword>
<dbReference type="GO" id="GO:0005634">
    <property type="term" value="C:nucleus"/>
    <property type="evidence" value="ECO:0007669"/>
    <property type="project" value="UniProtKB-SubCell"/>
</dbReference>
<evidence type="ECO:0000313" key="20">
    <source>
        <dbReference type="Proteomes" id="UP000462212"/>
    </source>
</evidence>
<evidence type="ECO:0000313" key="19">
    <source>
        <dbReference type="EMBL" id="TVY42502.1"/>
    </source>
</evidence>
<evidence type="ECO:0000256" key="12">
    <source>
        <dbReference type="ARBA" id="ARBA00023136"/>
    </source>
</evidence>
<organism evidence="19 20">
    <name type="scientific">Lachnellula subtilissima</name>
    <dbReference type="NCBI Taxonomy" id="602034"/>
    <lineage>
        <taxon>Eukaryota</taxon>
        <taxon>Fungi</taxon>
        <taxon>Dikarya</taxon>
        <taxon>Ascomycota</taxon>
        <taxon>Pezizomycotina</taxon>
        <taxon>Leotiomycetes</taxon>
        <taxon>Helotiales</taxon>
        <taxon>Lachnaceae</taxon>
        <taxon>Lachnellula</taxon>
    </lineage>
</organism>
<dbReference type="GO" id="GO:0016020">
    <property type="term" value="C:membrane"/>
    <property type="evidence" value="ECO:0007669"/>
    <property type="project" value="UniProtKB-SubCell"/>
</dbReference>
<feature type="compositionally biased region" description="Pro residues" evidence="16">
    <location>
        <begin position="700"/>
        <end position="714"/>
    </location>
</feature>
<keyword evidence="14" id="KW-0131">Cell cycle</keyword>
<accession>A0A8H8RV97</accession>
<dbReference type="PANTHER" id="PTHR15459:SF2">
    <property type="entry name" value="CYTOCHROME B561 DOMAIN-CONTAINING PROTEIN"/>
    <property type="match status" value="1"/>
</dbReference>
<feature type="compositionally biased region" description="Basic and acidic residues" evidence="16">
    <location>
        <begin position="688"/>
        <end position="697"/>
    </location>
</feature>
<keyword evidence="10" id="KW-0249">Electron transport</keyword>
<name>A0A8H8RV97_9HELO</name>
<feature type="region of interest" description="Disordered" evidence="16">
    <location>
        <begin position="319"/>
        <end position="431"/>
    </location>
</feature>
<reference evidence="19 20" key="1">
    <citation type="submission" date="2018-05" db="EMBL/GenBank/DDBJ databases">
        <title>Genome sequencing and assembly of the regulated plant pathogen Lachnellula willkommii and related sister species for the development of diagnostic species identification markers.</title>
        <authorList>
            <person name="Giroux E."/>
            <person name="Bilodeau G."/>
        </authorList>
    </citation>
    <scope>NUCLEOTIDE SEQUENCE [LARGE SCALE GENOMIC DNA]</scope>
    <source>
        <strain evidence="19 20">CBS 197.66</strain>
    </source>
</reference>
<feature type="compositionally biased region" description="Basic residues" evidence="16">
    <location>
        <begin position="253"/>
        <end position="267"/>
    </location>
</feature>
<evidence type="ECO:0000256" key="11">
    <source>
        <dbReference type="ARBA" id="ARBA00022989"/>
    </source>
</evidence>
<dbReference type="PANTHER" id="PTHR15459">
    <property type="entry name" value="POLYAMINE-MODULATED FACTOR 1"/>
    <property type="match status" value="1"/>
</dbReference>
<feature type="region of interest" description="Disordered" evidence="16">
    <location>
        <begin position="469"/>
        <end position="793"/>
    </location>
</feature>
<evidence type="ECO:0000256" key="14">
    <source>
        <dbReference type="ARBA" id="ARBA00023306"/>
    </source>
</evidence>
<gene>
    <name evidence="19" type="ORF">LSUB1_G003872</name>
</gene>
<evidence type="ECO:0000256" key="3">
    <source>
        <dbReference type="ARBA" id="ARBA00004629"/>
    </source>
</evidence>
<sequence>MYVGDGTWDATRNDFLLPNLVGLNFETMRYNGMGNRFKEMPQYYGLILAHGVIAVIAFLFIVPAAILTARFYGRSPGWALKWHIYLQVMTVLLSTVVFILGSFAVGSRRSYTNPHHGIGLAIYVLILVQAIGGWWVHSREKGKTRRKLPVKLFLHQWIGRAVALLGIAQVPLGLTLYGSPKFTFILYALWMTFLLVLYFVLSYRALPHFGIGARESSHGGTVIEDRKSSRFGGFLAPLTAGAVGAGAAALLSGRRRDRSRSRSRSRSRRDEVLPSRRGSGSYIEEEKFQSRRKESGTMDKVFKVAAAVGAGALFKSMLDRRHRKNEESEYSSVAPDTPSRRHGRNSHYNDTEISEDSRMEQGRRPRNPILPGPGDPVAAASAMSAAEARPHTPRPLPSHSHGRQTSYDSNSYYDSEYSPSRHPQSTHGVRNGLLAGLGLGWFAKKMKDRRDKREMDRLDRIEAERIESERLARHGSNAGGSRLTGDGFPTPIRKHRPQESNISSDLSSIIDNPHSIRPGASIPPVPSAMAGGSAAAHQPGSGSNLTEPLVMPSAPPDPQGILHQDSESETYMSSGGQPRRRPSARRRREGEKAAAVAVAAGLAAEEEARRHRSRSRGGEPVTSPPVSVKVKVHGDKDRNVTLRRLTEQEAAAEREVRKNSRQRRRRADSLSSLSGTDTAISNRRYRRSERAAEKRAEASVPPPPAMAPLDPPSPAFAGGRKPKDSAYYSGRPGESSALGGDGSVGSHGTWSGMSPGSGKGSGRGSTMSEDAAERRRRRRLERSQKPTGTVDFT</sequence>
<feature type="compositionally biased region" description="Low complexity" evidence="16">
    <location>
        <begin position="618"/>
        <end position="629"/>
    </location>
</feature>
<dbReference type="GO" id="GO:0007059">
    <property type="term" value="P:chromosome segregation"/>
    <property type="evidence" value="ECO:0007669"/>
    <property type="project" value="TreeGrafter"/>
</dbReference>
<feature type="compositionally biased region" description="Basic and acidic residues" evidence="16">
    <location>
        <begin position="284"/>
        <end position="295"/>
    </location>
</feature>
<feature type="compositionally biased region" description="Low complexity" evidence="16">
    <location>
        <begin position="593"/>
        <end position="603"/>
    </location>
</feature>
<evidence type="ECO:0000256" key="16">
    <source>
        <dbReference type="SAM" id="MobiDB-lite"/>
    </source>
</evidence>
<evidence type="ECO:0000256" key="4">
    <source>
        <dbReference type="ARBA" id="ARBA00022448"/>
    </source>
</evidence>
<dbReference type="SMART" id="SM00665">
    <property type="entry name" value="B561"/>
    <property type="match status" value="1"/>
</dbReference>
<dbReference type="PROSITE" id="PS50939">
    <property type="entry name" value="CYTOCHROME_B561"/>
    <property type="match status" value="1"/>
</dbReference>
<dbReference type="OrthoDB" id="19261at2759"/>
<evidence type="ECO:0000259" key="18">
    <source>
        <dbReference type="PROSITE" id="PS50939"/>
    </source>
</evidence>
<comment type="subcellular location">
    <subcellularLocation>
        <location evidence="3">Chromosome</location>
        <location evidence="3">Centromere</location>
        <location evidence="3">Kinetochore</location>
    </subcellularLocation>
    <subcellularLocation>
        <location evidence="2">Membrane</location>
    </subcellularLocation>
    <subcellularLocation>
        <location evidence="1">Nucleus</location>
    </subcellularLocation>
</comment>
<dbReference type="AlphaFoldDB" id="A0A8H8RV97"/>
<dbReference type="InterPro" id="IPR007128">
    <property type="entry name" value="PMF1/Nnf1"/>
</dbReference>
<keyword evidence="13" id="KW-0539">Nucleus</keyword>
<evidence type="ECO:0000256" key="9">
    <source>
        <dbReference type="ARBA" id="ARBA00022838"/>
    </source>
</evidence>
<evidence type="ECO:0000256" key="8">
    <source>
        <dbReference type="ARBA" id="ARBA00022776"/>
    </source>
</evidence>
<feature type="transmembrane region" description="Helical" evidence="17">
    <location>
        <begin position="84"/>
        <end position="105"/>
    </location>
</feature>
<evidence type="ECO:0000256" key="10">
    <source>
        <dbReference type="ARBA" id="ARBA00022982"/>
    </source>
</evidence>
<evidence type="ECO:0000256" key="7">
    <source>
        <dbReference type="ARBA" id="ARBA00022692"/>
    </source>
</evidence>
<evidence type="ECO:0000256" key="13">
    <source>
        <dbReference type="ARBA" id="ARBA00023242"/>
    </source>
</evidence>
<keyword evidence="7 17" id="KW-0812">Transmembrane</keyword>
<feature type="transmembrane region" description="Helical" evidence="17">
    <location>
        <begin position="157"/>
        <end position="177"/>
    </location>
</feature>
<feature type="transmembrane region" description="Helical" evidence="17">
    <location>
        <begin position="184"/>
        <end position="201"/>
    </location>
</feature>
<feature type="compositionally biased region" description="Low complexity" evidence="16">
    <location>
        <begin position="500"/>
        <end position="512"/>
    </location>
</feature>
<feature type="compositionally biased region" description="Low complexity" evidence="16">
    <location>
        <begin position="669"/>
        <end position="682"/>
    </location>
</feature>
<dbReference type="Gene3D" id="1.20.120.1770">
    <property type="match status" value="1"/>
</dbReference>
<feature type="transmembrane region" description="Helical" evidence="17">
    <location>
        <begin position="43"/>
        <end position="72"/>
    </location>
</feature>
<dbReference type="InterPro" id="IPR006593">
    <property type="entry name" value="Cyt_b561/ferric_Rdtase_TM"/>
</dbReference>
<keyword evidence="9" id="KW-0995">Kinetochore</keyword>
<feature type="domain" description="Cytochrome b561" evidence="18">
    <location>
        <begin position="12"/>
        <end position="210"/>
    </location>
</feature>
<keyword evidence="11 17" id="KW-1133">Transmembrane helix</keyword>
<feature type="transmembrane region" description="Helical" evidence="17">
    <location>
        <begin position="117"/>
        <end position="137"/>
    </location>
</feature>
<feature type="compositionally biased region" description="Basic and acidic residues" evidence="16">
    <location>
        <begin position="632"/>
        <end position="658"/>
    </location>
</feature>
<feature type="region of interest" description="Disordered" evidence="16">
    <location>
        <begin position="253"/>
        <end position="295"/>
    </location>
</feature>
<keyword evidence="20" id="KW-1185">Reference proteome</keyword>
<feature type="compositionally biased region" description="Low complexity" evidence="16">
    <location>
        <begin position="378"/>
        <end position="387"/>
    </location>
</feature>
<dbReference type="GO" id="GO:0051301">
    <property type="term" value="P:cell division"/>
    <property type="evidence" value="ECO:0007669"/>
    <property type="project" value="UniProtKB-KW"/>
</dbReference>
<dbReference type="EMBL" id="QGMJ01000095">
    <property type="protein sequence ID" value="TVY42502.1"/>
    <property type="molecule type" value="Genomic_DNA"/>
</dbReference>
<keyword evidence="12 17" id="KW-0472">Membrane</keyword>
<protein>
    <submittedName>
        <fullName evidence="19">Cytochrome b561 domain-containing protein</fullName>
    </submittedName>
</protein>
<feature type="compositionally biased region" description="Basic and acidic residues" evidence="16">
    <location>
        <begin position="347"/>
        <end position="363"/>
    </location>
</feature>
<feature type="compositionally biased region" description="Basic residues" evidence="16">
    <location>
        <begin position="578"/>
        <end position="587"/>
    </location>
</feature>
<keyword evidence="4" id="KW-0813">Transport</keyword>